<feature type="transmembrane region" description="Helical" evidence="2">
    <location>
        <begin position="25"/>
        <end position="52"/>
    </location>
</feature>
<dbReference type="AlphaFoldDB" id="A0A507AM11"/>
<feature type="region of interest" description="Disordered" evidence="1">
    <location>
        <begin position="71"/>
        <end position="105"/>
    </location>
</feature>
<feature type="compositionally biased region" description="Polar residues" evidence="1">
    <location>
        <begin position="199"/>
        <end position="210"/>
    </location>
</feature>
<feature type="compositionally biased region" description="Polar residues" evidence="1">
    <location>
        <begin position="250"/>
        <end position="274"/>
    </location>
</feature>
<feature type="region of interest" description="Disordered" evidence="1">
    <location>
        <begin position="677"/>
        <end position="699"/>
    </location>
</feature>
<dbReference type="GeneID" id="41969259"/>
<feature type="compositionally biased region" description="Polar residues" evidence="1">
    <location>
        <begin position="345"/>
        <end position="356"/>
    </location>
</feature>
<feature type="region of interest" description="Disordered" evidence="1">
    <location>
        <begin position="448"/>
        <end position="578"/>
    </location>
</feature>
<feature type="region of interest" description="Disordered" evidence="1">
    <location>
        <begin position="248"/>
        <end position="409"/>
    </location>
</feature>
<dbReference type="EMBL" id="SKBQ01000007">
    <property type="protein sequence ID" value="TPX08292.1"/>
    <property type="molecule type" value="Genomic_DNA"/>
</dbReference>
<keyword evidence="2" id="KW-1133">Transmembrane helix</keyword>
<reference evidence="3 5" key="1">
    <citation type="submission" date="2019-06" db="EMBL/GenBank/DDBJ databases">
        <title>Draft genome sequence of the filamentous fungus Phialemoniopsis curvata isolated from diesel fuel.</title>
        <authorList>
            <person name="Varaljay V.A."/>
            <person name="Lyon W.J."/>
            <person name="Crouch A.L."/>
            <person name="Drake C.E."/>
            <person name="Hollomon J.M."/>
            <person name="Nadeau L.J."/>
            <person name="Nunn H.S."/>
            <person name="Stevenson B.S."/>
            <person name="Bojanowski C.L."/>
            <person name="Crookes-Goodson W.J."/>
        </authorList>
    </citation>
    <scope>NUCLEOTIDE SEQUENCE [LARGE SCALE GENOMIC DNA]</scope>
    <source>
        <strain evidence="3 5">D216</strain>
    </source>
</reference>
<feature type="region of interest" description="Disordered" evidence="1">
    <location>
        <begin position="820"/>
        <end position="851"/>
    </location>
</feature>
<dbReference type="Proteomes" id="UP000319257">
    <property type="component" value="Unassembled WGS sequence"/>
</dbReference>
<dbReference type="OrthoDB" id="4760011at2759"/>
<feature type="compositionally biased region" description="Polar residues" evidence="1">
    <location>
        <begin position="771"/>
        <end position="782"/>
    </location>
</feature>
<evidence type="ECO:0000313" key="4">
    <source>
        <dbReference type="EMBL" id="TPX08292.1"/>
    </source>
</evidence>
<evidence type="ECO:0000256" key="2">
    <source>
        <dbReference type="SAM" id="Phobius"/>
    </source>
</evidence>
<feature type="compositionally biased region" description="Low complexity" evidence="1">
    <location>
        <begin position="397"/>
        <end position="409"/>
    </location>
</feature>
<accession>A0A507AM11</accession>
<protein>
    <submittedName>
        <fullName evidence="3">Uncharacterized protein</fullName>
    </submittedName>
</protein>
<feature type="compositionally biased region" description="Basic and acidic residues" evidence="1">
    <location>
        <begin position="495"/>
        <end position="507"/>
    </location>
</feature>
<feature type="region of interest" description="Disordered" evidence="1">
    <location>
        <begin position="599"/>
        <end position="629"/>
    </location>
</feature>
<feature type="compositionally biased region" description="Polar residues" evidence="1">
    <location>
        <begin position="480"/>
        <end position="489"/>
    </location>
</feature>
<dbReference type="EMBL" id="SKBQ01000007">
    <property type="protein sequence ID" value="TPX08237.1"/>
    <property type="molecule type" value="Genomic_DNA"/>
</dbReference>
<sequence>MGPSMRSGSVAGRDSSTSNVGSTPFSLGVLLAIVIGGSAAVCIGGAFFCVWLSRKRAAKRRDLDYVDASEAFPHDDADSTGTRAQSPRRLQKRPSHSPEKRRSTRNSFLHSFSVPVLSPMFGNDNNFGPIRTKGGESLTRLRSSSWIDEDAIHGPKVKRHGTHGRKSIRDSWPLRSLLPGSPTVPKVQLEHHPGPYTRARSSLSASTVSMPSMPVRQLPEPPKPAHLRPADPQASMGVPYVYEDFHQEQSADVAQKSSPTRSHTRNISTDSTLSEILRSTEKRLQEGGGSGRRTTRSTISPTRSLRAAQAESGDESASWHMRSRTPSPAKSAPNMPYPTAPSHAKQLSQASANSEADSIFDAYGDSSPERNDVPTALTSPSRVRRGEQDKSRHRHVSTSSSASSTLSTVYSEIEVPGDRNRIPAVPTNMPEEVGKIIMARAAAQGDPFISSNSPGSMGRPLQMATPPRALPLHGTAPRFQPSSAKTFSSLPLGGDWERSPASKDGTKSLDATPTHSRFAMPERETSEDLSRHDSSRSQVVYPPPLRLNSTSQKFEPKSVSPNTDTLNRPGVLITSPTTPGLGLGRVRVHKVAEVVPPPHNLRPICSSPTLGREGSPTEDDTLPPLPGSPELRLIGQRKITANPASPTAGEKSPQLGRMRGSIRIVSAASSIYSQFPEETTGNVKSPVEKPSDPNWARVPLSHENKDNLQVASTIGELRRMNSAVSAYSAASSYYSATSNQDAETVPLPVLRGGGCSPSRKGGGTRRYLELGSNNNSPRSTLKTGCGLDQAGEADEQKENAPEPGKVSIISMPRIEVEMHSTPGTKRKRASGYSSGAPQFQTPRKTAKNRLSERISTAAIMEDSPGLYDRDGFLICSPPKT</sequence>
<name>A0A507AM11_9PEZI</name>
<feature type="compositionally biased region" description="Basic and acidic residues" evidence="1">
    <location>
        <begin position="520"/>
        <end position="535"/>
    </location>
</feature>
<feature type="region of interest" description="Disordered" evidence="1">
    <location>
        <begin position="1"/>
        <end position="20"/>
    </location>
</feature>
<dbReference type="InParanoid" id="A0A507AM11"/>
<keyword evidence="2" id="KW-0812">Transmembrane</keyword>
<organism evidence="3 5">
    <name type="scientific">Thyridium curvatum</name>
    <dbReference type="NCBI Taxonomy" id="1093900"/>
    <lineage>
        <taxon>Eukaryota</taxon>
        <taxon>Fungi</taxon>
        <taxon>Dikarya</taxon>
        <taxon>Ascomycota</taxon>
        <taxon>Pezizomycotina</taxon>
        <taxon>Sordariomycetes</taxon>
        <taxon>Sordariomycetidae</taxon>
        <taxon>Thyridiales</taxon>
        <taxon>Thyridiaceae</taxon>
        <taxon>Thyridium</taxon>
    </lineage>
</organism>
<proteinExistence type="predicted"/>
<evidence type="ECO:0000256" key="1">
    <source>
        <dbReference type="SAM" id="MobiDB-lite"/>
    </source>
</evidence>
<comment type="caution">
    <text evidence="3">The sequence shown here is derived from an EMBL/GenBank/DDBJ whole genome shotgun (WGS) entry which is preliminary data.</text>
</comment>
<evidence type="ECO:0000313" key="5">
    <source>
        <dbReference type="Proteomes" id="UP000319257"/>
    </source>
</evidence>
<feature type="compositionally biased region" description="Polar residues" evidence="1">
    <location>
        <begin position="831"/>
        <end position="843"/>
    </location>
</feature>
<dbReference type="RefSeq" id="XP_030989948.1">
    <property type="nucleotide sequence ID" value="XM_031135932.1"/>
</dbReference>
<feature type="region of interest" description="Disordered" evidence="1">
    <location>
        <begin position="748"/>
        <end position="786"/>
    </location>
</feature>
<keyword evidence="2" id="KW-0472">Membrane</keyword>
<keyword evidence="5" id="KW-1185">Reference proteome</keyword>
<evidence type="ECO:0000313" key="3">
    <source>
        <dbReference type="EMBL" id="TPX08237.1"/>
    </source>
</evidence>
<feature type="compositionally biased region" description="Polar residues" evidence="1">
    <location>
        <begin position="547"/>
        <end position="566"/>
    </location>
</feature>
<gene>
    <name evidence="3" type="ORF">E0L32_001812</name>
    <name evidence="4" type="ORF">E0L32_001867</name>
</gene>
<feature type="region of interest" description="Disordered" evidence="1">
    <location>
        <begin position="172"/>
        <end position="235"/>
    </location>
</feature>